<evidence type="ECO:0000256" key="2">
    <source>
        <dbReference type="ARBA" id="ARBA00022475"/>
    </source>
</evidence>
<dbReference type="PROSITE" id="PS50263">
    <property type="entry name" value="CN_HYDROLASE"/>
    <property type="match status" value="1"/>
</dbReference>
<evidence type="ECO:0000256" key="1">
    <source>
        <dbReference type="ARBA" id="ARBA00004651"/>
    </source>
</evidence>
<comment type="similarity">
    <text evidence="8">Belongs to the CN hydrolase family. Apolipoprotein N-acyltransferase subfamily.</text>
</comment>
<dbReference type="RefSeq" id="WP_184933972.1">
    <property type="nucleotide sequence ID" value="NZ_JACHJV010000001.1"/>
</dbReference>
<comment type="caution">
    <text evidence="10">The sequence shown here is derived from an EMBL/GenBank/DDBJ whole genome shotgun (WGS) entry which is preliminary data.</text>
</comment>
<dbReference type="InterPro" id="IPR045378">
    <property type="entry name" value="LNT_N"/>
</dbReference>
<reference evidence="10 11" key="1">
    <citation type="submission" date="2020-08" db="EMBL/GenBank/DDBJ databases">
        <title>Sequencing the genomes of 1000 actinobacteria strains.</title>
        <authorList>
            <person name="Klenk H.-P."/>
        </authorList>
    </citation>
    <scope>NUCLEOTIDE SEQUENCE [LARGE SCALE GENOMIC DNA]</scope>
    <source>
        <strain evidence="10 11">DSM 41654</strain>
    </source>
</reference>
<dbReference type="Pfam" id="PF20154">
    <property type="entry name" value="LNT_N"/>
    <property type="match status" value="1"/>
</dbReference>
<dbReference type="InterPro" id="IPR004563">
    <property type="entry name" value="Apolipo_AcylTrfase"/>
</dbReference>
<dbReference type="InterPro" id="IPR003010">
    <property type="entry name" value="C-N_Hydrolase"/>
</dbReference>
<evidence type="ECO:0000256" key="5">
    <source>
        <dbReference type="ARBA" id="ARBA00022989"/>
    </source>
</evidence>
<dbReference type="PANTHER" id="PTHR38686:SF1">
    <property type="entry name" value="APOLIPOPROTEIN N-ACYLTRANSFERASE"/>
    <property type="match status" value="1"/>
</dbReference>
<comment type="subcellular location">
    <subcellularLocation>
        <location evidence="1 8">Cell membrane</location>
        <topology evidence="1 8">Multi-pass membrane protein</topology>
    </subcellularLocation>
</comment>
<evidence type="ECO:0000256" key="8">
    <source>
        <dbReference type="HAMAP-Rule" id="MF_01148"/>
    </source>
</evidence>
<dbReference type="PANTHER" id="PTHR38686">
    <property type="entry name" value="APOLIPOPROTEIN N-ACYLTRANSFERASE"/>
    <property type="match status" value="1"/>
</dbReference>
<dbReference type="InterPro" id="IPR036526">
    <property type="entry name" value="C-N_Hydrolase_sf"/>
</dbReference>
<dbReference type="NCBIfam" id="TIGR00546">
    <property type="entry name" value="lnt"/>
    <property type="match status" value="1"/>
</dbReference>
<name>A0A7W7QXL8_KITKI</name>
<dbReference type="SUPFAM" id="SSF56317">
    <property type="entry name" value="Carbon-nitrogen hydrolase"/>
    <property type="match status" value="1"/>
</dbReference>
<feature type="transmembrane region" description="Helical" evidence="8">
    <location>
        <begin position="153"/>
        <end position="182"/>
    </location>
</feature>
<feature type="domain" description="CN hydrolase" evidence="9">
    <location>
        <begin position="218"/>
        <end position="460"/>
    </location>
</feature>
<dbReference type="HAMAP" id="MF_01148">
    <property type="entry name" value="Lnt"/>
    <property type="match status" value="1"/>
</dbReference>
<evidence type="ECO:0000256" key="3">
    <source>
        <dbReference type="ARBA" id="ARBA00022679"/>
    </source>
</evidence>
<evidence type="ECO:0000259" key="9">
    <source>
        <dbReference type="PROSITE" id="PS50263"/>
    </source>
</evidence>
<dbReference type="CDD" id="cd07571">
    <property type="entry name" value="ALP_N-acyl_transferase"/>
    <property type="match status" value="1"/>
</dbReference>
<comment type="caution">
    <text evidence="8">Lacks conserved residue(s) required for the propagation of feature annotation.</text>
</comment>
<keyword evidence="6 8" id="KW-0472">Membrane</keyword>
<keyword evidence="4 8" id="KW-0812">Transmembrane</keyword>
<keyword evidence="3 8" id="KW-0808">Transferase</keyword>
<keyword evidence="2 8" id="KW-1003">Cell membrane</keyword>
<dbReference type="GO" id="GO:0005886">
    <property type="term" value="C:plasma membrane"/>
    <property type="evidence" value="ECO:0007669"/>
    <property type="project" value="UniProtKB-SubCell"/>
</dbReference>
<feature type="transmembrane region" description="Helical" evidence="8">
    <location>
        <begin position="12"/>
        <end position="28"/>
    </location>
</feature>
<dbReference type="EC" id="2.3.1.269" evidence="8"/>
<evidence type="ECO:0000313" key="11">
    <source>
        <dbReference type="Proteomes" id="UP000540506"/>
    </source>
</evidence>
<accession>A0A7W7QXL8</accession>
<keyword evidence="7 8" id="KW-0012">Acyltransferase</keyword>
<dbReference type="Proteomes" id="UP000540506">
    <property type="component" value="Unassembled WGS sequence"/>
</dbReference>
<evidence type="ECO:0000256" key="6">
    <source>
        <dbReference type="ARBA" id="ARBA00023136"/>
    </source>
</evidence>
<dbReference type="GO" id="GO:0016410">
    <property type="term" value="F:N-acyltransferase activity"/>
    <property type="evidence" value="ECO:0007669"/>
    <property type="project" value="UniProtKB-UniRule"/>
</dbReference>
<gene>
    <name evidence="8" type="primary">lnt</name>
    <name evidence="10" type="ORF">FHR34_000674</name>
</gene>
<evidence type="ECO:0000256" key="4">
    <source>
        <dbReference type="ARBA" id="ARBA00022692"/>
    </source>
</evidence>
<dbReference type="Gene3D" id="3.60.110.10">
    <property type="entry name" value="Carbon-nitrogen hydrolase"/>
    <property type="match status" value="1"/>
</dbReference>
<proteinExistence type="inferred from homology"/>
<feature type="transmembrane region" description="Helical" evidence="8">
    <location>
        <begin position="81"/>
        <end position="104"/>
    </location>
</feature>
<organism evidence="10 11">
    <name type="scientific">Kitasatospora kifunensis</name>
    <name type="common">Streptomyces kifunensis</name>
    <dbReference type="NCBI Taxonomy" id="58351"/>
    <lineage>
        <taxon>Bacteria</taxon>
        <taxon>Bacillati</taxon>
        <taxon>Actinomycetota</taxon>
        <taxon>Actinomycetes</taxon>
        <taxon>Kitasatosporales</taxon>
        <taxon>Streptomycetaceae</taxon>
        <taxon>Kitasatospora</taxon>
    </lineage>
</organism>
<comment type="function">
    <text evidence="8">Catalyzes the phospholipid dependent N-acylation of the N-terminal cysteine of apolipoprotein, the last step in lipoprotein maturation.</text>
</comment>
<dbReference type="GO" id="GO:0042158">
    <property type="term" value="P:lipoprotein biosynthetic process"/>
    <property type="evidence" value="ECO:0007669"/>
    <property type="project" value="UniProtKB-UniRule"/>
</dbReference>
<evidence type="ECO:0000313" key="10">
    <source>
        <dbReference type="EMBL" id="MBB4921681.1"/>
    </source>
</evidence>
<evidence type="ECO:0000256" key="7">
    <source>
        <dbReference type="ARBA" id="ARBA00023315"/>
    </source>
</evidence>
<feature type="transmembrane region" description="Helical" evidence="8">
    <location>
        <begin position="113"/>
        <end position="133"/>
    </location>
</feature>
<sequence>MSLRTALSVPARYGCLVAGMIPVLAFPAPNLEPLAWVALVPGLLLLRAAPNAREAAVRGWWFGTGFVLAAMYWLLPTVGPALPLIAVVFGVLQTPLGLAARALLRPPLTARRALGALVVLPAVWVMAEYARSWQALGGPWALLGATQWQHPTVLALASIGGVWLVSAAVVAVNTAVLLVLIAERTALRALGAATASALLLAGPAAFALTPPPVPVRTATLALIQPGPTPDVASRLAASTALTSRLTVRPDLVVWGESSVTTDLSRDSTTLGQLRSLAAANGGELLVNEDARKADGHISKDAVLIDAAGIQARYAKMRLVPFGEYIPFRAALGWLSVISKAADENRTPGHSFHLFEPLDHTGRPLPTGVLICFESTFPDLSRTATLQGAQLLVYQSSTASFQHSWAPAQHASLGALRAAETGRPVVQAALTGVSVAFDPQGRELAGYGTGQRGALTVQLGLPDPRVRTWYDRVGDVVPWSAVAISLGAAGYALRPGRPRRLAAAPKATDAEQPTTAGLP</sequence>
<keyword evidence="10" id="KW-0449">Lipoprotein</keyword>
<keyword evidence="11" id="KW-1185">Reference proteome</keyword>
<feature type="transmembrane region" description="Helical" evidence="8">
    <location>
        <begin position="189"/>
        <end position="208"/>
    </location>
</feature>
<keyword evidence="5 8" id="KW-1133">Transmembrane helix</keyword>
<comment type="pathway">
    <text evidence="8">Protein modification; lipoprotein biosynthesis (N-acyl transfer).</text>
</comment>
<protein>
    <recommendedName>
        <fullName evidence="8">Apolipoprotein N-acyltransferase</fullName>
        <shortName evidence="8">ALP N-acyltransferase</shortName>
        <ecNumber evidence="8">2.3.1.269</ecNumber>
    </recommendedName>
</protein>
<dbReference type="EMBL" id="JACHJV010000001">
    <property type="protein sequence ID" value="MBB4921681.1"/>
    <property type="molecule type" value="Genomic_DNA"/>
</dbReference>
<comment type="catalytic activity">
    <reaction evidence="8">
        <text>N-terminal S-1,2-diacyl-sn-glyceryl-L-cysteinyl-[lipoprotein] + a glycerophospholipid = N-acyl-S-1,2-diacyl-sn-glyceryl-L-cysteinyl-[lipoprotein] + a 2-acyl-sn-glycero-3-phospholipid + H(+)</text>
        <dbReference type="Rhea" id="RHEA:48228"/>
        <dbReference type="Rhea" id="RHEA-COMP:14681"/>
        <dbReference type="Rhea" id="RHEA-COMP:14684"/>
        <dbReference type="ChEBI" id="CHEBI:15378"/>
        <dbReference type="ChEBI" id="CHEBI:136912"/>
        <dbReference type="ChEBI" id="CHEBI:140656"/>
        <dbReference type="ChEBI" id="CHEBI:140657"/>
        <dbReference type="ChEBI" id="CHEBI:140660"/>
        <dbReference type="EC" id="2.3.1.269"/>
    </reaction>
</comment>
<dbReference type="UniPathway" id="UPA00666"/>
<dbReference type="Pfam" id="PF00795">
    <property type="entry name" value="CN_hydrolase"/>
    <property type="match status" value="1"/>
</dbReference>
<dbReference type="AlphaFoldDB" id="A0A7W7QXL8"/>